<evidence type="ECO:0000313" key="2">
    <source>
        <dbReference type="Proteomes" id="UP000078476"/>
    </source>
</evidence>
<keyword evidence="2" id="KW-1185">Reference proteome</keyword>
<accession>A0A177NAA4</accession>
<sequence>MTEVNFSAADYPNIRRALFDLHKRILKNPNINEVKTCAKHLGLWHQKSLSFNNDAEVDLLMDYRVYAFRPNGFNMAEKYLRLHKNTLSEYEQALLARMRIARFAVFQIEATNHINEITAVDVFIKTRITLVDYQLAKTAETGMVFACHIIELGEFIIQSGALLPLNKALLQDDEVINALERVDDDNFVDYMLNPANTSKLARAIISASIRLGYTDNVKYHDV</sequence>
<dbReference type="Pfam" id="PF25948">
    <property type="entry name" value="DUF7986"/>
    <property type="match status" value="1"/>
</dbReference>
<dbReference type="InterPro" id="IPR058292">
    <property type="entry name" value="DUF7986"/>
</dbReference>
<dbReference type="AlphaFoldDB" id="A0A177NAA4"/>
<comment type="caution">
    <text evidence="1">The sequence shown here is derived from an EMBL/GenBank/DDBJ whole genome shotgun (WGS) entry which is preliminary data.</text>
</comment>
<dbReference type="Proteomes" id="UP000078476">
    <property type="component" value="Unassembled WGS sequence"/>
</dbReference>
<gene>
    <name evidence="1" type="ORF">A1359_10655</name>
</gene>
<protein>
    <submittedName>
        <fullName evidence="1">Uncharacterized protein</fullName>
    </submittedName>
</protein>
<dbReference type="OrthoDB" id="5563357at2"/>
<dbReference type="EMBL" id="LUUI01000109">
    <property type="protein sequence ID" value="OAI14524.1"/>
    <property type="molecule type" value="Genomic_DNA"/>
</dbReference>
<reference evidence="1 2" key="1">
    <citation type="submission" date="2016-03" db="EMBL/GenBank/DDBJ databases">
        <authorList>
            <person name="Ploux O."/>
        </authorList>
    </citation>
    <scope>NUCLEOTIDE SEQUENCE [LARGE SCALE GENOMIC DNA]</scope>
    <source>
        <strain evidence="1 2">R-45370</strain>
    </source>
</reference>
<organism evidence="1 2">
    <name type="scientific">Methylomonas lenta</name>
    <dbReference type="NCBI Taxonomy" id="980561"/>
    <lineage>
        <taxon>Bacteria</taxon>
        <taxon>Pseudomonadati</taxon>
        <taxon>Pseudomonadota</taxon>
        <taxon>Gammaproteobacteria</taxon>
        <taxon>Methylococcales</taxon>
        <taxon>Methylococcaceae</taxon>
        <taxon>Methylomonas</taxon>
    </lineage>
</organism>
<dbReference type="RefSeq" id="WP_066983089.1">
    <property type="nucleotide sequence ID" value="NZ_LUUI01000109.1"/>
</dbReference>
<name>A0A177NAA4_9GAMM</name>
<proteinExistence type="predicted"/>
<evidence type="ECO:0000313" key="1">
    <source>
        <dbReference type="EMBL" id="OAI14524.1"/>
    </source>
</evidence>